<evidence type="ECO:0000256" key="3">
    <source>
        <dbReference type="ARBA" id="ARBA00022737"/>
    </source>
</evidence>
<organism evidence="10 11">
    <name type="scientific">Penicillium salamii</name>
    <dbReference type="NCBI Taxonomy" id="1612424"/>
    <lineage>
        <taxon>Eukaryota</taxon>
        <taxon>Fungi</taxon>
        <taxon>Dikarya</taxon>
        <taxon>Ascomycota</taxon>
        <taxon>Pezizomycotina</taxon>
        <taxon>Eurotiomycetes</taxon>
        <taxon>Eurotiomycetidae</taxon>
        <taxon>Eurotiales</taxon>
        <taxon>Aspergillaceae</taxon>
        <taxon>Penicillium</taxon>
    </lineage>
</organism>
<evidence type="ECO:0000256" key="5">
    <source>
        <dbReference type="ARBA" id="ARBA00022833"/>
    </source>
</evidence>
<dbReference type="GO" id="GO:0000785">
    <property type="term" value="C:chromatin"/>
    <property type="evidence" value="ECO:0007669"/>
    <property type="project" value="TreeGrafter"/>
</dbReference>
<dbReference type="EMBL" id="CAJVPD010000188">
    <property type="protein sequence ID" value="CAG8363270.1"/>
    <property type="molecule type" value="Genomic_DNA"/>
</dbReference>
<dbReference type="PANTHER" id="PTHR40626">
    <property type="entry name" value="MIP31509P"/>
    <property type="match status" value="1"/>
</dbReference>
<evidence type="ECO:0000256" key="1">
    <source>
        <dbReference type="ARBA" id="ARBA00004123"/>
    </source>
</evidence>
<dbReference type="SMART" id="SM00355">
    <property type="entry name" value="ZnF_C2H2"/>
    <property type="match status" value="2"/>
</dbReference>
<dbReference type="Gene3D" id="3.30.160.60">
    <property type="entry name" value="Classic Zinc Finger"/>
    <property type="match status" value="2"/>
</dbReference>
<dbReference type="InterPro" id="IPR013087">
    <property type="entry name" value="Znf_C2H2_type"/>
</dbReference>
<dbReference type="OrthoDB" id="4485682at2759"/>
<keyword evidence="3" id="KW-0677">Repeat</keyword>
<feature type="compositionally biased region" description="Basic and acidic residues" evidence="8">
    <location>
        <begin position="150"/>
        <end position="160"/>
    </location>
</feature>
<keyword evidence="4 7" id="KW-0863">Zinc-finger</keyword>
<evidence type="ECO:0000313" key="11">
    <source>
        <dbReference type="Proteomes" id="UP001152592"/>
    </source>
</evidence>
<dbReference type="Pfam" id="PF04082">
    <property type="entry name" value="Fungal_trans"/>
    <property type="match status" value="1"/>
</dbReference>
<dbReference type="GO" id="GO:0006351">
    <property type="term" value="P:DNA-templated transcription"/>
    <property type="evidence" value="ECO:0007669"/>
    <property type="project" value="InterPro"/>
</dbReference>
<dbReference type="GO" id="GO:0000978">
    <property type="term" value="F:RNA polymerase II cis-regulatory region sequence-specific DNA binding"/>
    <property type="evidence" value="ECO:0007669"/>
    <property type="project" value="InterPro"/>
</dbReference>
<evidence type="ECO:0000256" key="8">
    <source>
        <dbReference type="SAM" id="MobiDB-lite"/>
    </source>
</evidence>
<protein>
    <recommendedName>
        <fullName evidence="9">C2H2-type domain-containing protein</fullName>
    </recommendedName>
</protein>
<evidence type="ECO:0000256" key="2">
    <source>
        <dbReference type="ARBA" id="ARBA00022723"/>
    </source>
</evidence>
<dbReference type="PROSITE" id="PS00028">
    <property type="entry name" value="ZINC_FINGER_C2H2_1"/>
    <property type="match status" value="1"/>
</dbReference>
<comment type="caution">
    <text evidence="10">The sequence shown here is derived from an EMBL/GenBank/DDBJ whole genome shotgun (WGS) entry which is preliminary data.</text>
</comment>
<feature type="region of interest" description="Disordered" evidence="8">
    <location>
        <begin position="150"/>
        <end position="170"/>
    </location>
</feature>
<keyword evidence="6" id="KW-0539">Nucleus</keyword>
<keyword evidence="2" id="KW-0479">Metal-binding</keyword>
<dbReference type="Proteomes" id="UP001152592">
    <property type="component" value="Unassembled WGS sequence"/>
</dbReference>
<comment type="subcellular location">
    <subcellularLocation>
        <location evidence="1">Nucleus</location>
    </subcellularLocation>
</comment>
<feature type="domain" description="C2H2-type" evidence="9">
    <location>
        <begin position="45"/>
        <end position="72"/>
    </location>
</feature>
<dbReference type="InterPro" id="IPR051059">
    <property type="entry name" value="VerF-like"/>
</dbReference>
<name>A0A9W4NDF1_9EURO</name>
<evidence type="ECO:0000313" key="10">
    <source>
        <dbReference type="EMBL" id="CAG8363270.1"/>
    </source>
</evidence>
<feature type="domain" description="C2H2-type" evidence="9">
    <location>
        <begin position="17"/>
        <end position="44"/>
    </location>
</feature>
<accession>A0A9W4NDF1</accession>
<dbReference type="GO" id="GO:0005634">
    <property type="term" value="C:nucleus"/>
    <property type="evidence" value="ECO:0007669"/>
    <property type="project" value="UniProtKB-SubCell"/>
</dbReference>
<keyword evidence="5" id="KW-0862">Zinc</keyword>
<dbReference type="AlphaFoldDB" id="A0A9W4NDF1"/>
<dbReference type="FunFam" id="3.30.160.60:FF:002343">
    <property type="entry name" value="Zinc finger protein 33A"/>
    <property type="match status" value="1"/>
</dbReference>
<dbReference type="Pfam" id="PF00096">
    <property type="entry name" value="zf-C2H2"/>
    <property type="match status" value="1"/>
</dbReference>
<dbReference type="PANTHER" id="PTHR40626:SF10">
    <property type="entry name" value="C2H2-TYPE DOMAIN-CONTAINING PROTEIN"/>
    <property type="match status" value="1"/>
</dbReference>
<dbReference type="InterPro" id="IPR036236">
    <property type="entry name" value="Znf_C2H2_sf"/>
</dbReference>
<evidence type="ECO:0000259" key="9">
    <source>
        <dbReference type="PROSITE" id="PS50157"/>
    </source>
</evidence>
<proteinExistence type="predicted"/>
<dbReference type="PROSITE" id="PS50157">
    <property type="entry name" value="ZINC_FINGER_C2H2_2"/>
    <property type="match status" value="2"/>
</dbReference>
<evidence type="ECO:0000256" key="7">
    <source>
        <dbReference type="PROSITE-ProRule" id="PRU00042"/>
    </source>
</evidence>
<sequence>MFSSFSTFEPQDDGKAFVCSRCTRRFKRADHLQRHARTHTKEKPFTCRCGSSFSRKDLLKRHLIIAHSRQEENHTIQDAENHLPSPGHRIRTSLSPKIPVLHPLNDTGASGELFNDSLLHLQEITNFMDSAGLLTTYLNFGSDEINHLSEEQTSELHDRSDSEEDDYHPGTPFRSWLPSAPLGNSSLATVKDFHSPHTPLSLSPFFNISRTRHSHIISLLSRCREKIPDFILPSRHALTRYLTSFWETFHPQMPFIHLPTTSFEEFSLEEILGYSSMGAQYRFEHRAAESLFFAGQTLVLDKIRNIGTEATTHSLKLNRPGDSRIPSNEWSTGDPISSSIPIRGSGQTALVGILRSSLTLMAYSAWESPAFVQESIRLRNVVIECLEKLGMREANIITVSDSWEEWARAESCRRAQLVAYCFVHTLGIAYNHPPAVMARNILLRLPCDSAEWGSATEEEWRSRHSTSIPQMSYKEALSLLLSNRCGSSGKPVMTPLGSYMVLHGLIQQIYFLRELSELKVRGLSVNGYEEIENALRNWTSIWQATPESTLDPRNESGLISFTSSALLGMAYIRLHLDTGPYRRLETRNPDLIADSLCELTTLTRSPALIPTLLYAVHALSIPVRLGVDFVARSQALFWSMRHALASFESAVFLAKWLDSIHQTESSDPLSDNELRMLHWVRRIVHEYRTSVDVEDYRNY</sequence>
<reference evidence="10" key="1">
    <citation type="submission" date="2021-07" db="EMBL/GenBank/DDBJ databases">
        <authorList>
            <person name="Branca A.L. A."/>
        </authorList>
    </citation>
    <scope>NUCLEOTIDE SEQUENCE</scope>
</reference>
<evidence type="ECO:0000256" key="4">
    <source>
        <dbReference type="ARBA" id="ARBA00022771"/>
    </source>
</evidence>
<evidence type="ECO:0000256" key="6">
    <source>
        <dbReference type="ARBA" id="ARBA00023242"/>
    </source>
</evidence>
<dbReference type="SUPFAM" id="SSF57667">
    <property type="entry name" value="beta-beta-alpha zinc fingers"/>
    <property type="match status" value="1"/>
</dbReference>
<dbReference type="GO" id="GO:0000981">
    <property type="term" value="F:DNA-binding transcription factor activity, RNA polymerase II-specific"/>
    <property type="evidence" value="ECO:0007669"/>
    <property type="project" value="InterPro"/>
</dbReference>
<dbReference type="GO" id="GO:0008270">
    <property type="term" value="F:zinc ion binding"/>
    <property type="evidence" value="ECO:0007669"/>
    <property type="project" value="UniProtKB-KW"/>
</dbReference>
<gene>
    <name evidence="10" type="ORF">PSALAMII_LOCUS3850</name>
</gene>
<dbReference type="InterPro" id="IPR007219">
    <property type="entry name" value="XnlR_reg_dom"/>
</dbReference>